<protein>
    <submittedName>
        <fullName evidence="1">Uncharacterized protein</fullName>
    </submittedName>
</protein>
<dbReference type="Proteomes" id="UP000244810">
    <property type="component" value="Unassembled WGS sequence"/>
</dbReference>
<name>A0A2T7UQG2_9RHOB</name>
<dbReference type="RefSeq" id="WP_107752403.1">
    <property type="nucleotide sequence ID" value="NZ_QBKF01000007.1"/>
</dbReference>
<gene>
    <name evidence="1" type="ORF">DDE23_14195</name>
</gene>
<keyword evidence="2" id="KW-1185">Reference proteome</keyword>
<proteinExistence type="predicted"/>
<evidence type="ECO:0000313" key="2">
    <source>
        <dbReference type="Proteomes" id="UP000244810"/>
    </source>
</evidence>
<dbReference type="AlphaFoldDB" id="A0A2T7UQG2"/>
<comment type="caution">
    <text evidence="1">The sequence shown here is derived from an EMBL/GenBank/DDBJ whole genome shotgun (WGS) entry which is preliminary data.</text>
</comment>
<sequence>MTDRPTRRTILMGGLLLGGSGLLGGLALGLAPLAAPAASESVTLTRNGERHELTIDPATRGFRTSWDGGDGSYRFNIDAEGPDGTYSVSGTVEDGQAGDGFLFAPGLPGLGNAPGVTLRLSRLLLRGSNLRLRGVAESAEAGIRVDFDVTLAPLNFAPTPAPSTGPLD</sequence>
<dbReference type="PROSITE" id="PS51318">
    <property type="entry name" value="TAT"/>
    <property type="match status" value="1"/>
</dbReference>
<dbReference type="InterPro" id="IPR006311">
    <property type="entry name" value="TAT_signal"/>
</dbReference>
<reference evidence="1 2" key="1">
    <citation type="journal article" date="2011" name="Syst. Appl. Microbiol.">
        <title>Defluviimonas denitrificans gen. nov., sp. nov., and Pararhodobacter aggregans gen. nov., sp. nov., non-phototrophic Rhodobacteraceae from the biofilter of a marine aquaculture.</title>
        <authorList>
            <person name="Foesel B.U."/>
            <person name="Drake H.L."/>
            <person name="Schramm A."/>
        </authorList>
    </citation>
    <scope>NUCLEOTIDE SEQUENCE [LARGE SCALE GENOMIC DNA]</scope>
    <source>
        <strain evidence="1 2">D1-19</strain>
    </source>
</reference>
<accession>A0A2T7UQG2</accession>
<organism evidence="1 2">
    <name type="scientific">Pararhodobacter aggregans</name>
    <dbReference type="NCBI Taxonomy" id="404875"/>
    <lineage>
        <taxon>Bacteria</taxon>
        <taxon>Pseudomonadati</taxon>
        <taxon>Pseudomonadota</taxon>
        <taxon>Alphaproteobacteria</taxon>
        <taxon>Rhodobacterales</taxon>
        <taxon>Paracoccaceae</taxon>
        <taxon>Pararhodobacter</taxon>
    </lineage>
</organism>
<dbReference type="EMBL" id="QDDR01000007">
    <property type="protein sequence ID" value="PVE46831.1"/>
    <property type="molecule type" value="Genomic_DNA"/>
</dbReference>
<evidence type="ECO:0000313" key="1">
    <source>
        <dbReference type="EMBL" id="PVE46831.1"/>
    </source>
</evidence>